<dbReference type="InterPro" id="IPR005824">
    <property type="entry name" value="KOW"/>
</dbReference>
<comment type="similarity">
    <text evidence="1 8">Belongs to the universal ribosomal protein uL24 family.</text>
</comment>
<dbReference type="InterPro" id="IPR014722">
    <property type="entry name" value="Rib_uL2_dom2"/>
</dbReference>
<dbReference type="HOGENOM" id="CLU_093315_2_3_7"/>
<comment type="function">
    <text evidence="8">One of two assembly initiator proteins, it binds directly to the 5'-end of the 23S rRNA, where it nucleates assembly of the 50S subunit.</text>
</comment>
<evidence type="ECO:0000259" key="9">
    <source>
        <dbReference type="SMART" id="SM00739"/>
    </source>
</evidence>
<evidence type="ECO:0000256" key="7">
    <source>
        <dbReference type="ARBA" id="ARBA00058688"/>
    </source>
</evidence>
<dbReference type="FunFam" id="2.30.30.30:FF:000004">
    <property type="entry name" value="50S ribosomal protein L24"/>
    <property type="match status" value="1"/>
</dbReference>
<dbReference type="CDD" id="cd06089">
    <property type="entry name" value="KOW_RPL26"/>
    <property type="match status" value="1"/>
</dbReference>
<evidence type="ECO:0000313" key="11">
    <source>
        <dbReference type="Proteomes" id="UP000009047"/>
    </source>
</evidence>
<proteinExistence type="inferred from homology"/>
<reference evidence="10 11" key="1">
    <citation type="journal article" date="2010" name="Stand. Genomic Sci.">
        <title>Complete genome sequence of Desulfarculus baarsii type strain (2st14).</title>
        <authorList>
            <person name="Sun H."/>
            <person name="Spring S."/>
            <person name="Lapidus A."/>
            <person name="Davenport K."/>
            <person name="Del Rio T.G."/>
            <person name="Tice H."/>
            <person name="Nolan M."/>
            <person name="Copeland A."/>
            <person name="Cheng J.F."/>
            <person name="Lucas S."/>
            <person name="Tapia R."/>
            <person name="Goodwin L."/>
            <person name="Pitluck S."/>
            <person name="Ivanova N."/>
            <person name="Pagani I."/>
            <person name="Mavromatis K."/>
            <person name="Ovchinnikova G."/>
            <person name="Pati A."/>
            <person name="Chen A."/>
            <person name="Palaniappan K."/>
            <person name="Hauser L."/>
            <person name="Chang Y.J."/>
            <person name="Jeffries C.D."/>
            <person name="Detter J.C."/>
            <person name="Han C."/>
            <person name="Rohde M."/>
            <person name="Brambilla E."/>
            <person name="Goker M."/>
            <person name="Woyke T."/>
            <person name="Bristow J."/>
            <person name="Eisen J.A."/>
            <person name="Markowitz V."/>
            <person name="Hugenholtz P."/>
            <person name="Kyrpides N.C."/>
            <person name="Klenk H.P."/>
            <person name="Land M."/>
        </authorList>
    </citation>
    <scope>NUCLEOTIDE SEQUENCE [LARGE SCALE GENOMIC DNA]</scope>
    <source>
        <strain evidence="11">ATCC 33931 / DSM 2075 / LMG 7858 / VKM B-1802 / 2st14</strain>
    </source>
</reference>
<keyword evidence="5 8" id="KW-0687">Ribonucleoprotein</keyword>
<dbReference type="eggNOG" id="COG0198">
    <property type="taxonomic scope" value="Bacteria"/>
</dbReference>
<dbReference type="PANTHER" id="PTHR12903">
    <property type="entry name" value="MITOCHONDRIAL RIBOSOMAL PROTEIN L24"/>
    <property type="match status" value="1"/>
</dbReference>
<feature type="domain" description="KOW" evidence="9">
    <location>
        <begin position="5"/>
        <end position="32"/>
    </location>
</feature>
<sequence length="106" mass="11707">MSKLSIKKDDKVMVTAGRDRGKVGKVLRVLPADNRAIVEKVNVVKRHTRPSQNNQGGIVEKEMPIDISNLMVICDKCGKASRLGRKVLDDGKTSRFCKKCGELLDA</sequence>
<dbReference type="Gene3D" id="2.30.30.30">
    <property type="match status" value="1"/>
</dbReference>
<name>E1QKS1_DESB2</name>
<dbReference type="InterPro" id="IPR041988">
    <property type="entry name" value="Ribosomal_uL24_KOW"/>
</dbReference>
<dbReference type="NCBIfam" id="TIGR01079">
    <property type="entry name" value="rplX_bact"/>
    <property type="match status" value="1"/>
</dbReference>
<evidence type="ECO:0000256" key="8">
    <source>
        <dbReference type="HAMAP-Rule" id="MF_01326"/>
    </source>
</evidence>
<dbReference type="KEGG" id="dbr:Deba_2927"/>
<evidence type="ECO:0000256" key="5">
    <source>
        <dbReference type="ARBA" id="ARBA00023274"/>
    </source>
</evidence>
<dbReference type="InterPro" id="IPR057264">
    <property type="entry name" value="Ribosomal_uL24_C"/>
</dbReference>
<organism evidence="10 11">
    <name type="scientific">Desulfarculus baarsii (strain ATCC 33931 / DSM 2075 / LMG 7858 / VKM B-1802 / 2st14)</name>
    <dbReference type="NCBI Taxonomy" id="644282"/>
    <lineage>
        <taxon>Bacteria</taxon>
        <taxon>Pseudomonadati</taxon>
        <taxon>Thermodesulfobacteriota</taxon>
        <taxon>Desulfarculia</taxon>
        <taxon>Desulfarculales</taxon>
        <taxon>Desulfarculaceae</taxon>
        <taxon>Desulfarculus</taxon>
    </lineage>
</organism>
<dbReference type="HAMAP" id="MF_01326_B">
    <property type="entry name" value="Ribosomal_uL24_B"/>
    <property type="match status" value="1"/>
</dbReference>
<keyword evidence="11" id="KW-1185">Reference proteome</keyword>
<keyword evidence="3 8" id="KW-0694">RNA-binding</keyword>
<dbReference type="GO" id="GO:0003735">
    <property type="term" value="F:structural constituent of ribosome"/>
    <property type="evidence" value="ECO:0007669"/>
    <property type="project" value="InterPro"/>
</dbReference>
<dbReference type="InterPro" id="IPR008991">
    <property type="entry name" value="Translation_prot_SH3-like_sf"/>
</dbReference>
<dbReference type="Pfam" id="PF00467">
    <property type="entry name" value="KOW"/>
    <property type="match status" value="1"/>
</dbReference>
<dbReference type="SUPFAM" id="SSF50104">
    <property type="entry name" value="Translation proteins SH3-like domain"/>
    <property type="match status" value="1"/>
</dbReference>
<evidence type="ECO:0000313" key="10">
    <source>
        <dbReference type="EMBL" id="ADK86280.1"/>
    </source>
</evidence>
<dbReference type="GO" id="GO:0019843">
    <property type="term" value="F:rRNA binding"/>
    <property type="evidence" value="ECO:0007669"/>
    <property type="project" value="UniProtKB-UniRule"/>
</dbReference>
<dbReference type="SMART" id="SM00739">
    <property type="entry name" value="KOW"/>
    <property type="match status" value="1"/>
</dbReference>
<evidence type="ECO:0000256" key="6">
    <source>
        <dbReference type="ARBA" id="ARBA00035206"/>
    </source>
</evidence>
<keyword evidence="4 8" id="KW-0689">Ribosomal protein</keyword>
<protein>
    <recommendedName>
        <fullName evidence="6 8">Large ribosomal subunit protein uL24</fullName>
    </recommendedName>
</protein>
<dbReference type="Pfam" id="PF17136">
    <property type="entry name" value="ribosomal_L24"/>
    <property type="match status" value="1"/>
</dbReference>
<comment type="function">
    <text evidence="7 8">One of the proteins that surrounds the polypeptide exit tunnel on the outside of the subunit.</text>
</comment>
<dbReference type="STRING" id="644282.Deba_2927"/>
<evidence type="ECO:0000256" key="4">
    <source>
        <dbReference type="ARBA" id="ARBA00022980"/>
    </source>
</evidence>
<dbReference type="GO" id="GO:0006412">
    <property type="term" value="P:translation"/>
    <property type="evidence" value="ECO:0007669"/>
    <property type="project" value="UniProtKB-UniRule"/>
</dbReference>
<accession>E1QKS1</accession>
<dbReference type="AlphaFoldDB" id="E1QKS1"/>
<evidence type="ECO:0000256" key="3">
    <source>
        <dbReference type="ARBA" id="ARBA00022884"/>
    </source>
</evidence>
<dbReference type="RefSeq" id="WP_013259718.1">
    <property type="nucleotide sequence ID" value="NC_014365.1"/>
</dbReference>
<dbReference type="InterPro" id="IPR003256">
    <property type="entry name" value="Ribosomal_uL24"/>
</dbReference>
<dbReference type="Proteomes" id="UP000009047">
    <property type="component" value="Chromosome"/>
</dbReference>
<keyword evidence="2 8" id="KW-0699">rRNA-binding</keyword>
<dbReference type="GO" id="GO:1990904">
    <property type="term" value="C:ribonucleoprotein complex"/>
    <property type="evidence" value="ECO:0007669"/>
    <property type="project" value="UniProtKB-KW"/>
</dbReference>
<evidence type="ECO:0000256" key="2">
    <source>
        <dbReference type="ARBA" id="ARBA00022730"/>
    </source>
</evidence>
<gene>
    <name evidence="8" type="primary">rplX</name>
    <name evidence="10" type="ordered locus">Deba_2927</name>
</gene>
<dbReference type="EMBL" id="CP002085">
    <property type="protein sequence ID" value="ADK86280.1"/>
    <property type="molecule type" value="Genomic_DNA"/>
</dbReference>
<comment type="subunit">
    <text evidence="8">Part of the 50S ribosomal subunit.</text>
</comment>
<evidence type="ECO:0000256" key="1">
    <source>
        <dbReference type="ARBA" id="ARBA00010618"/>
    </source>
</evidence>
<dbReference type="GO" id="GO:0005840">
    <property type="term" value="C:ribosome"/>
    <property type="evidence" value="ECO:0007669"/>
    <property type="project" value="UniProtKB-KW"/>
</dbReference>